<gene>
    <name evidence="2" type="ORF">DID88_008002</name>
</gene>
<dbReference type="EMBL" id="QKRW01000004">
    <property type="protein sequence ID" value="RAL67227.1"/>
    <property type="molecule type" value="Genomic_DNA"/>
</dbReference>
<keyword evidence="3" id="KW-1185">Reference proteome</keyword>
<proteinExistence type="predicted"/>
<evidence type="ECO:0008006" key="4">
    <source>
        <dbReference type="Google" id="ProtNLM"/>
    </source>
</evidence>
<reference evidence="2 3" key="1">
    <citation type="submission" date="2018-06" db="EMBL/GenBank/DDBJ databases">
        <title>Genome Sequence of the Brown Rot Fungal Pathogen Monilinia fructigena.</title>
        <authorList>
            <person name="Landi L."/>
            <person name="De Miccolis Angelini R.M."/>
            <person name="Pollastro S."/>
            <person name="Abate D."/>
            <person name="Faretra F."/>
            <person name="Romanazzi G."/>
        </authorList>
    </citation>
    <scope>NUCLEOTIDE SEQUENCE [LARGE SCALE GENOMIC DNA]</scope>
    <source>
        <strain evidence="2 3">Mfrg269</strain>
    </source>
</reference>
<evidence type="ECO:0000256" key="1">
    <source>
        <dbReference type="SAM" id="MobiDB-lite"/>
    </source>
</evidence>
<accession>A0A395J408</accession>
<dbReference type="OrthoDB" id="347657at2759"/>
<dbReference type="Proteomes" id="UP000249056">
    <property type="component" value="Unassembled WGS sequence"/>
</dbReference>
<dbReference type="AlphaFoldDB" id="A0A395J408"/>
<feature type="region of interest" description="Disordered" evidence="1">
    <location>
        <begin position="1"/>
        <end position="26"/>
    </location>
</feature>
<sequence>MPPRRTSRGVGGGYDNPAHPASAANKHYDTEGNVVTAEEWKVRGAAVGVREEIGADGKVHLKQVRKGVQDFIFGRTLGEGSYSTVLFATDRQTLIDHAVKILDKKHIIKEKKIKYHSIIFHIPG</sequence>
<organism evidence="2 3">
    <name type="scientific">Monilinia fructigena</name>
    <dbReference type="NCBI Taxonomy" id="38457"/>
    <lineage>
        <taxon>Eukaryota</taxon>
        <taxon>Fungi</taxon>
        <taxon>Dikarya</taxon>
        <taxon>Ascomycota</taxon>
        <taxon>Pezizomycotina</taxon>
        <taxon>Leotiomycetes</taxon>
        <taxon>Helotiales</taxon>
        <taxon>Sclerotiniaceae</taxon>
        <taxon>Monilinia</taxon>
    </lineage>
</organism>
<protein>
    <recommendedName>
        <fullName evidence="4">Protein kinase domain-containing protein</fullName>
    </recommendedName>
</protein>
<comment type="caution">
    <text evidence="2">The sequence shown here is derived from an EMBL/GenBank/DDBJ whole genome shotgun (WGS) entry which is preliminary data.</text>
</comment>
<dbReference type="Gene3D" id="3.30.200.20">
    <property type="entry name" value="Phosphorylase Kinase, domain 1"/>
    <property type="match status" value="1"/>
</dbReference>
<evidence type="ECO:0000313" key="3">
    <source>
        <dbReference type="Proteomes" id="UP000249056"/>
    </source>
</evidence>
<evidence type="ECO:0000313" key="2">
    <source>
        <dbReference type="EMBL" id="RAL67227.1"/>
    </source>
</evidence>
<dbReference type="SUPFAM" id="SSF56112">
    <property type="entry name" value="Protein kinase-like (PK-like)"/>
    <property type="match status" value="1"/>
</dbReference>
<dbReference type="InterPro" id="IPR011009">
    <property type="entry name" value="Kinase-like_dom_sf"/>
</dbReference>
<name>A0A395J408_9HELO</name>